<dbReference type="Pfam" id="PF13577">
    <property type="entry name" value="SnoaL_4"/>
    <property type="match status" value="1"/>
</dbReference>
<keyword evidence="3" id="KW-1185">Reference proteome</keyword>
<dbReference type="RefSeq" id="WP_130288241.1">
    <property type="nucleotide sequence ID" value="NZ_SHKL01000001.1"/>
</dbReference>
<gene>
    <name evidence="2" type="ORF">EV383_0301</name>
</gene>
<name>A0A4Q7UPQ1_PSEST</name>
<dbReference type="InterPro" id="IPR037401">
    <property type="entry name" value="SnoaL-like"/>
</dbReference>
<evidence type="ECO:0000259" key="1">
    <source>
        <dbReference type="Pfam" id="PF13577"/>
    </source>
</evidence>
<accession>A0A4Q7UPQ1</accession>
<dbReference type="EMBL" id="SHKL01000001">
    <property type="protein sequence ID" value="RZT83496.1"/>
    <property type="molecule type" value="Genomic_DNA"/>
</dbReference>
<feature type="domain" description="SnoaL-like" evidence="1">
    <location>
        <begin position="10"/>
        <end position="124"/>
    </location>
</feature>
<dbReference type="Gene3D" id="3.10.450.50">
    <property type="match status" value="1"/>
</dbReference>
<dbReference type="InterPro" id="IPR011944">
    <property type="entry name" value="Steroid_delta5-4_isomerase"/>
</dbReference>
<dbReference type="NCBIfam" id="TIGR02246">
    <property type="entry name" value="SgcJ/EcaC family oxidoreductase"/>
    <property type="match status" value="1"/>
</dbReference>
<evidence type="ECO:0000313" key="2">
    <source>
        <dbReference type="EMBL" id="RZT83496.1"/>
    </source>
</evidence>
<comment type="caution">
    <text evidence="2">The sequence shown here is derived from an EMBL/GenBank/DDBJ whole genome shotgun (WGS) entry which is preliminary data.</text>
</comment>
<sequence length="156" mass="17370">MTTVEERLARLEDLEAIRALDAEYCRTLDAYDWDGLADLFTDDGEFVGLARAQGRDGIREFFGGLAAGGLTAFWHHVGNHEIDLDGDRAEIRSKLWQPCVQDGVPHVAAGRYTDVAVRSGGRWLYRTKAVSFDYFAPLAQGWDDGLFTLDAARSSR</sequence>
<proteinExistence type="predicted"/>
<protein>
    <submittedName>
        <fullName evidence="2">Uncharacterized protein (TIGR02246 family)</fullName>
    </submittedName>
</protein>
<dbReference type="SUPFAM" id="SSF54427">
    <property type="entry name" value="NTF2-like"/>
    <property type="match status" value="1"/>
</dbReference>
<evidence type="ECO:0000313" key="3">
    <source>
        <dbReference type="Proteomes" id="UP000291591"/>
    </source>
</evidence>
<dbReference type="InterPro" id="IPR032710">
    <property type="entry name" value="NTF2-like_dom_sf"/>
</dbReference>
<dbReference type="Proteomes" id="UP000291591">
    <property type="component" value="Unassembled WGS sequence"/>
</dbReference>
<dbReference type="OrthoDB" id="4941530at2"/>
<dbReference type="AlphaFoldDB" id="A0A4Q7UPQ1"/>
<organism evidence="2 3">
    <name type="scientific">Pseudonocardia sediminis</name>
    <dbReference type="NCBI Taxonomy" id="1397368"/>
    <lineage>
        <taxon>Bacteria</taxon>
        <taxon>Bacillati</taxon>
        <taxon>Actinomycetota</taxon>
        <taxon>Actinomycetes</taxon>
        <taxon>Pseudonocardiales</taxon>
        <taxon>Pseudonocardiaceae</taxon>
        <taxon>Pseudonocardia</taxon>
    </lineage>
</organism>
<reference evidence="2 3" key="1">
    <citation type="submission" date="2019-02" db="EMBL/GenBank/DDBJ databases">
        <title>Sequencing the genomes of 1000 actinobacteria strains.</title>
        <authorList>
            <person name="Klenk H.-P."/>
        </authorList>
    </citation>
    <scope>NUCLEOTIDE SEQUENCE [LARGE SCALE GENOMIC DNA]</scope>
    <source>
        <strain evidence="2 3">DSM 45779</strain>
    </source>
</reference>
<dbReference type="CDD" id="cd00531">
    <property type="entry name" value="NTF2_like"/>
    <property type="match status" value="1"/>
</dbReference>